<proteinExistence type="predicted"/>
<comment type="caution">
    <text evidence="1">The sequence shown here is derived from an EMBL/GenBank/DDBJ whole genome shotgun (WGS) entry which is preliminary data.</text>
</comment>
<sequence>MRLIGTAEVDGGAIRFIPYKMKDNEVILVRDYDVDGMLDEALVVDKNGVRCWAWAVFSDGITIFDHKTQQHYDNFIKDHFSRKEKE</sequence>
<dbReference type="EMBL" id="LAZR01020638">
    <property type="protein sequence ID" value="KKL88184.1"/>
    <property type="molecule type" value="Genomic_DNA"/>
</dbReference>
<evidence type="ECO:0000313" key="1">
    <source>
        <dbReference type="EMBL" id="KKL88184.1"/>
    </source>
</evidence>
<organism evidence="1">
    <name type="scientific">marine sediment metagenome</name>
    <dbReference type="NCBI Taxonomy" id="412755"/>
    <lineage>
        <taxon>unclassified sequences</taxon>
        <taxon>metagenomes</taxon>
        <taxon>ecological metagenomes</taxon>
    </lineage>
</organism>
<dbReference type="AlphaFoldDB" id="A0A0F9FNZ4"/>
<name>A0A0F9FNZ4_9ZZZZ</name>
<reference evidence="1" key="1">
    <citation type="journal article" date="2015" name="Nature">
        <title>Complex archaea that bridge the gap between prokaryotes and eukaryotes.</title>
        <authorList>
            <person name="Spang A."/>
            <person name="Saw J.H."/>
            <person name="Jorgensen S.L."/>
            <person name="Zaremba-Niedzwiedzka K."/>
            <person name="Martijn J."/>
            <person name="Lind A.E."/>
            <person name="van Eijk R."/>
            <person name="Schleper C."/>
            <person name="Guy L."/>
            <person name="Ettema T.J."/>
        </authorList>
    </citation>
    <scope>NUCLEOTIDE SEQUENCE</scope>
</reference>
<protein>
    <submittedName>
        <fullName evidence="1">Uncharacterized protein</fullName>
    </submittedName>
</protein>
<gene>
    <name evidence="1" type="ORF">LCGC14_1927240</name>
</gene>
<accession>A0A0F9FNZ4</accession>